<reference evidence="1" key="1">
    <citation type="submission" date="2015-08" db="EMBL/GenBank/DDBJ databases">
        <title>Pseudomonas aeruginosa strain CCBH4851 chromosome region.</title>
        <authorList>
            <person name="Silveira M.C."/>
            <person name="Carvalho-Assef A.P.D."/>
            <person name="Albano R.M."/>
        </authorList>
    </citation>
    <scope>NUCLEOTIDE SEQUENCE</scope>
    <source>
        <strain evidence="1">CCBH4851</strain>
    </source>
</reference>
<dbReference type="RefSeq" id="WP_019396454.1">
    <property type="nucleotide sequence ID" value="NZ_CAADKI010000017.1"/>
</dbReference>
<dbReference type="SUPFAM" id="SSF143749">
    <property type="entry name" value="Phage tail protein-like"/>
    <property type="match status" value="1"/>
</dbReference>
<protein>
    <submittedName>
        <fullName evidence="1">Uncharacterized protein</fullName>
    </submittedName>
</protein>
<gene>
    <name evidence="1" type="ORF">CCBH4851_00281</name>
</gene>
<dbReference type="Gene3D" id="3.30.2000.10">
    <property type="entry name" value="Phage tail protein-like"/>
    <property type="match status" value="1"/>
</dbReference>
<dbReference type="InterPro" id="IPR038042">
    <property type="entry name" value="Gp37-like"/>
</dbReference>
<organism evidence="1">
    <name type="scientific">Pseudomonas aeruginosa</name>
    <dbReference type="NCBI Taxonomy" id="287"/>
    <lineage>
        <taxon>Bacteria</taxon>
        <taxon>Pseudomonadati</taxon>
        <taxon>Pseudomonadota</taxon>
        <taxon>Gammaproteobacteria</taxon>
        <taxon>Pseudomonadales</taxon>
        <taxon>Pseudomonadaceae</taxon>
        <taxon>Pseudomonas</taxon>
    </lineage>
</organism>
<proteinExistence type="predicted"/>
<dbReference type="Pfam" id="PF09646">
    <property type="entry name" value="Gp37"/>
    <property type="match status" value="1"/>
</dbReference>
<dbReference type="AlphaFoldDB" id="A0A0P0AD97"/>
<dbReference type="PATRIC" id="fig|287.1868.peg.778"/>
<evidence type="ECO:0000313" key="1">
    <source>
        <dbReference type="EMBL" id="ALI58984.1"/>
    </source>
</evidence>
<dbReference type="InterPro" id="IPR035934">
    <property type="entry name" value="Phage_tail_protein-like_sf"/>
</dbReference>
<sequence length="159" mass="18023">MAQKTQTVSLLEAMLARLQEHFGRELAVELFPEQPGNYRLNHPRGSILLAYGRSQFGQPEAADAVLQERNLVFRLTLVFRQLNGKDGVTSYLDRIRESLTGWYPPHCDNPCRPLSEQFLGHVQGVWQYAVDIATRATQLQVQGPETGPLLTTARFEEDE</sequence>
<dbReference type="EMBL" id="KT454971">
    <property type="protein sequence ID" value="ALI58984.1"/>
    <property type="molecule type" value="Genomic_DNA"/>
</dbReference>
<dbReference type="InterPro" id="IPR018602">
    <property type="entry name" value="Gp37/STM4215"/>
</dbReference>
<name>A0A0P0AD97_PSEAI</name>
<accession>A0A0P0AD97</accession>